<dbReference type="Gene3D" id="3.30.300.30">
    <property type="match status" value="1"/>
</dbReference>
<reference evidence="3 4" key="1">
    <citation type="submission" date="2020-10" db="EMBL/GenBank/DDBJ databases">
        <title>Identification of Nocardia species via Next-generation sequencing and recognition of intraspecies genetic diversity.</title>
        <authorList>
            <person name="Li P."/>
            <person name="Li P."/>
            <person name="Lu B."/>
        </authorList>
    </citation>
    <scope>NUCLEOTIDE SEQUENCE [LARGE SCALE GENOMIC DNA]</scope>
    <source>
        <strain evidence="3 4">BJ06-0157</strain>
    </source>
</reference>
<dbReference type="PROSITE" id="PS00455">
    <property type="entry name" value="AMP_BINDING"/>
    <property type="match status" value="1"/>
</dbReference>
<dbReference type="InterPro" id="IPR000873">
    <property type="entry name" value="AMP-dep_synth/lig_dom"/>
</dbReference>
<protein>
    <submittedName>
        <fullName evidence="3">Long-chain fatty acid--CoA ligase</fullName>
    </submittedName>
</protein>
<evidence type="ECO:0000313" key="3">
    <source>
        <dbReference type="EMBL" id="MBF6296978.1"/>
    </source>
</evidence>
<feature type="domain" description="AMP-dependent synthetase/ligase" evidence="1">
    <location>
        <begin position="12"/>
        <end position="359"/>
    </location>
</feature>
<dbReference type="Gene3D" id="3.40.50.12780">
    <property type="entry name" value="N-terminal domain of ligase-like"/>
    <property type="match status" value="1"/>
</dbReference>
<evidence type="ECO:0000259" key="2">
    <source>
        <dbReference type="Pfam" id="PF13193"/>
    </source>
</evidence>
<keyword evidence="3" id="KW-0436">Ligase</keyword>
<keyword evidence="4" id="KW-1185">Reference proteome</keyword>
<dbReference type="CDD" id="cd05936">
    <property type="entry name" value="FC-FACS_FadD_like"/>
    <property type="match status" value="1"/>
</dbReference>
<dbReference type="SUPFAM" id="SSF56801">
    <property type="entry name" value="Acetyl-CoA synthetase-like"/>
    <property type="match status" value="1"/>
</dbReference>
<dbReference type="InterPro" id="IPR045851">
    <property type="entry name" value="AMP-bd_C_sf"/>
</dbReference>
<dbReference type="InterPro" id="IPR025110">
    <property type="entry name" value="AMP-bd_C"/>
</dbReference>
<feature type="domain" description="AMP-binding enzyme C-terminal" evidence="2">
    <location>
        <begin position="410"/>
        <end position="483"/>
    </location>
</feature>
<dbReference type="Proteomes" id="UP000702209">
    <property type="component" value="Unassembled WGS sequence"/>
</dbReference>
<proteinExistence type="predicted"/>
<dbReference type="GO" id="GO:0016874">
    <property type="term" value="F:ligase activity"/>
    <property type="evidence" value="ECO:0007669"/>
    <property type="project" value="UniProtKB-KW"/>
</dbReference>
<dbReference type="EMBL" id="JADLQX010000003">
    <property type="protein sequence ID" value="MBF6296978.1"/>
    <property type="molecule type" value="Genomic_DNA"/>
</dbReference>
<name>A0ABS0CK34_9NOCA</name>
<dbReference type="Pfam" id="PF13193">
    <property type="entry name" value="AMP-binding_C"/>
    <property type="match status" value="1"/>
</dbReference>
<dbReference type="InterPro" id="IPR042099">
    <property type="entry name" value="ANL_N_sf"/>
</dbReference>
<dbReference type="Pfam" id="PF00501">
    <property type="entry name" value="AMP-binding"/>
    <property type="match status" value="1"/>
</dbReference>
<evidence type="ECO:0000259" key="1">
    <source>
        <dbReference type="Pfam" id="PF00501"/>
    </source>
</evidence>
<dbReference type="InterPro" id="IPR050237">
    <property type="entry name" value="ATP-dep_AMP-bd_enzyme"/>
</dbReference>
<accession>A0ABS0CK34</accession>
<evidence type="ECO:0000313" key="4">
    <source>
        <dbReference type="Proteomes" id="UP000702209"/>
    </source>
</evidence>
<sequence>MNATLSVASILAEQARRRPDRTALIDGSQRITFAELWHRARGQAAALIELGVRPGDRVALMCPNVVDFPIAYYAILAAGAVVVPVHPLSTSSEAEHLLRDSRAQMLLCHPVFAESGHPAAATVGIPCREPGSLVAQPIASYVSRQPADPAVVFYTSGTSGTPKGAELSHLNLVMNATVNAFDANDVRVDDVALGALPLSHVFSQTVSMNSTWRAGATLVLMPRFDPAEAIRLMVDHGVNTFHGVPTMYVRLIAAARELTALPKLRLCISGGASLPQPVLEAFEETFGARILEGYGLSETSPTAAVNQPDFGPRVGTVGHSIWGVEVEIADPDEPRRITLLPTGELGEVVIRGHNLFNGYTGNPAATAAAVVDGWFRTGDLGVKNADGYIRIVDRIKEMIIRGGYNVYPSEVEAALLRHPDIAAVAVIGIPDEVYGEEICAVIVPSGPITTDQVIDFAREHLAKHKYPRRVEFVTELPLGPSHKILKRKLVEQFA</sequence>
<comment type="caution">
    <text evidence="3">The sequence shown here is derived from an EMBL/GenBank/DDBJ whole genome shotgun (WGS) entry which is preliminary data.</text>
</comment>
<dbReference type="PANTHER" id="PTHR43767:SF12">
    <property type="entry name" value="AMP-DEPENDENT SYNTHETASE AND LIGASE"/>
    <property type="match status" value="1"/>
</dbReference>
<dbReference type="InterPro" id="IPR020845">
    <property type="entry name" value="AMP-binding_CS"/>
</dbReference>
<dbReference type="PANTHER" id="PTHR43767">
    <property type="entry name" value="LONG-CHAIN-FATTY-ACID--COA LIGASE"/>
    <property type="match status" value="1"/>
</dbReference>
<dbReference type="RefSeq" id="WP_195128342.1">
    <property type="nucleotide sequence ID" value="NZ_JADLQX010000003.1"/>
</dbReference>
<gene>
    <name evidence="3" type="ORF">IU459_05400</name>
</gene>
<organism evidence="3 4">
    <name type="scientific">Nocardia amamiensis</name>
    <dbReference type="NCBI Taxonomy" id="404578"/>
    <lineage>
        <taxon>Bacteria</taxon>
        <taxon>Bacillati</taxon>
        <taxon>Actinomycetota</taxon>
        <taxon>Actinomycetes</taxon>
        <taxon>Mycobacteriales</taxon>
        <taxon>Nocardiaceae</taxon>
        <taxon>Nocardia</taxon>
    </lineage>
</organism>